<accession>A0A3M2KR81</accession>
<evidence type="ECO:0000313" key="2">
    <source>
        <dbReference type="Proteomes" id="UP000278673"/>
    </source>
</evidence>
<dbReference type="EMBL" id="RFFJ01000300">
    <property type="protein sequence ID" value="RMI28157.1"/>
    <property type="molecule type" value="Genomic_DNA"/>
</dbReference>
<reference evidence="1 2" key="1">
    <citation type="submission" date="2018-10" db="EMBL/GenBank/DDBJ databases">
        <title>Isolation, diversity and antifungal activity of actinobacteria from wheat.</title>
        <authorList>
            <person name="Han C."/>
        </authorList>
    </citation>
    <scope>NUCLEOTIDE SEQUENCE [LARGE SCALE GENOMIC DNA]</scope>
    <source>
        <strain evidence="1 2">NEAU-YY642</strain>
    </source>
</reference>
<protein>
    <submittedName>
        <fullName evidence="1">Uncharacterized protein</fullName>
    </submittedName>
</protein>
<sequence length="234" mass="24700">MAPSAAVEHRALDGVAYRLAADLDLTRPATSVVEVVADGRLYELTAGPAALAEAVAASLGVTAFDSELAFQGGTLRTATTSEYDAQAQQVENPTLVVWQGRRFSLVTRLYRAALTDVLLLLRTLGIAEHDDGITLSPDASAGTRLARPATVVKEVPTLGLVEMGRPTREHTVQLPPWQGASVPSGELFRDTLSDGRPFFVLSGSSVWATIVPLADTTADRVPALVDGLDLRAVG</sequence>
<proteinExistence type="predicted"/>
<name>A0A3M2KR81_9ACTN</name>
<dbReference type="Proteomes" id="UP000278673">
    <property type="component" value="Unassembled WGS sequence"/>
</dbReference>
<gene>
    <name evidence="1" type="ORF">EBN88_28540</name>
</gene>
<organism evidence="1 2">
    <name type="scientific">Streptomyces triticirhizae</name>
    <dbReference type="NCBI Taxonomy" id="2483353"/>
    <lineage>
        <taxon>Bacteria</taxon>
        <taxon>Bacillati</taxon>
        <taxon>Actinomycetota</taxon>
        <taxon>Actinomycetes</taxon>
        <taxon>Kitasatosporales</taxon>
        <taxon>Streptomycetaceae</taxon>
        <taxon>Streptomyces</taxon>
    </lineage>
</organism>
<dbReference type="RefSeq" id="WP_122399903.1">
    <property type="nucleotide sequence ID" value="NZ_RFFJ01000300.1"/>
</dbReference>
<evidence type="ECO:0000313" key="1">
    <source>
        <dbReference type="EMBL" id="RMI28157.1"/>
    </source>
</evidence>
<keyword evidence="2" id="KW-1185">Reference proteome</keyword>
<dbReference type="AlphaFoldDB" id="A0A3M2KR81"/>
<comment type="caution">
    <text evidence="1">The sequence shown here is derived from an EMBL/GenBank/DDBJ whole genome shotgun (WGS) entry which is preliminary data.</text>
</comment>